<comment type="function">
    <text evidence="5">May play the central regulatory role in sporulation. It may be an element of the effector pathway responsible for the activation of sporulation genes in response to nutritional stress. Spo0A may act in concert with spo0H (a sigma factor) to control the expression of some genes that are critical to the sporulation process.</text>
</comment>
<evidence type="ECO:0000256" key="1">
    <source>
        <dbReference type="ARBA" id="ARBA00018672"/>
    </source>
</evidence>
<dbReference type="GO" id="GO:0003700">
    <property type="term" value="F:DNA-binding transcription factor activity"/>
    <property type="evidence" value="ECO:0007669"/>
    <property type="project" value="InterPro"/>
</dbReference>
<evidence type="ECO:0000256" key="3">
    <source>
        <dbReference type="ARBA" id="ARBA00023125"/>
    </source>
</evidence>
<sequence>MKVLLVDDDKIIRCGLKKIIERAGEQFVIIGEANNGVTAFEIIKREEPDIVITDIKMPVMDGIELIEKVKENKFKCKIVALSGFDEYKFVRESLKNGAVDYLLKPIDNKDLIELMNKIKMDKEEEEKHIREYADKMEKSNKIINEKMLYKLLSNELYNNMNNEGKIKNFNLLEFKMLVISFRILNKEDIIYKLDEIRNKVFEHFDNVLDDLIICEYEKNLIVLHKKSEDEKMNRLLQLIRSEDKDIVYKSMDIDSNDIRGIYLQCTQGLLENFYGKKIQYSNQYLHDNQKNIDQLMEKIINDMELLNKADLRRNFEEFVKILKENSIYPKATKILIIKLIDLCKLKIDDFNNVYNESQSKEQLKVKDYIGYMKNFEDGRIFLLKFFNEMLENMKDIREGRSDRVIEFAKEYIKANYNRNISLKDVADKVYLNPNYLSELFKKNVGKNFIEYLIELRINKSKELLKIPGIKIYEVSNEVGYKDQVSFNRAFKRIVGMPPREYMMLVK</sequence>
<feature type="modified residue" description="4-aspartylphosphate" evidence="6">
    <location>
        <position position="54"/>
    </location>
</feature>
<dbReference type="CDD" id="cd17536">
    <property type="entry name" value="REC_YesN-like"/>
    <property type="match status" value="1"/>
</dbReference>
<keyword evidence="3" id="KW-0238">DNA-binding</keyword>
<evidence type="ECO:0000256" key="7">
    <source>
        <dbReference type="SAM" id="Coils"/>
    </source>
</evidence>
<dbReference type="Proteomes" id="UP000191154">
    <property type="component" value="Unassembled WGS sequence"/>
</dbReference>
<feature type="coiled-coil region" evidence="7">
    <location>
        <begin position="108"/>
        <end position="142"/>
    </location>
</feature>
<dbReference type="RefSeq" id="WP_077865159.1">
    <property type="nucleotide sequence ID" value="NZ_LZYZ01000003.1"/>
</dbReference>
<dbReference type="SMART" id="SM00342">
    <property type="entry name" value="HTH_ARAC"/>
    <property type="match status" value="1"/>
</dbReference>
<evidence type="ECO:0000313" key="11">
    <source>
        <dbReference type="Proteomes" id="UP000191154"/>
    </source>
</evidence>
<dbReference type="AlphaFoldDB" id="A0A1S8NBM4"/>
<dbReference type="GO" id="GO:0043565">
    <property type="term" value="F:sequence-specific DNA binding"/>
    <property type="evidence" value="ECO:0007669"/>
    <property type="project" value="InterPro"/>
</dbReference>
<name>A0A1S8NBM4_CLOSA</name>
<evidence type="ECO:0000256" key="5">
    <source>
        <dbReference type="ARBA" id="ARBA00024867"/>
    </source>
</evidence>
<dbReference type="Pfam" id="PF12833">
    <property type="entry name" value="HTH_18"/>
    <property type="match status" value="1"/>
</dbReference>
<dbReference type="SMART" id="SM00448">
    <property type="entry name" value="REC"/>
    <property type="match status" value="1"/>
</dbReference>
<dbReference type="InterPro" id="IPR009057">
    <property type="entry name" value="Homeodomain-like_sf"/>
</dbReference>
<dbReference type="Pfam" id="PF00072">
    <property type="entry name" value="Response_reg"/>
    <property type="match status" value="1"/>
</dbReference>
<dbReference type="PANTHER" id="PTHR43280">
    <property type="entry name" value="ARAC-FAMILY TRANSCRIPTIONAL REGULATOR"/>
    <property type="match status" value="1"/>
</dbReference>
<dbReference type="InterPro" id="IPR018062">
    <property type="entry name" value="HTH_AraC-typ_CS"/>
</dbReference>
<reference evidence="10 11" key="1">
    <citation type="submission" date="2016-05" db="EMBL/GenBank/DDBJ databases">
        <title>Microbial solvent formation.</title>
        <authorList>
            <person name="Poehlein A."/>
            <person name="Montoya Solano J.D."/>
            <person name="Flitsch S."/>
            <person name="Krabben P."/>
            <person name="Duerre P."/>
            <person name="Daniel R."/>
        </authorList>
    </citation>
    <scope>NUCLEOTIDE SEQUENCE [LARGE SCALE GENOMIC DNA]</scope>
    <source>
        <strain evidence="10 11">L1-8</strain>
    </source>
</reference>
<evidence type="ECO:0000256" key="6">
    <source>
        <dbReference type="PROSITE-ProRule" id="PRU00169"/>
    </source>
</evidence>
<organism evidence="10 11">
    <name type="scientific">Clostridium saccharobutylicum</name>
    <dbReference type="NCBI Taxonomy" id="169679"/>
    <lineage>
        <taxon>Bacteria</taxon>
        <taxon>Bacillati</taxon>
        <taxon>Bacillota</taxon>
        <taxon>Clostridia</taxon>
        <taxon>Eubacteriales</taxon>
        <taxon>Clostridiaceae</taxon>
        <taxon>Clostridium</taxon>
    </lineage>
</organism>
<keyword evidence="6" id="KW-0597">Phosphoprotein</keyword>
<dbReference type="PROSITE" id="PS01124">
    <property type="entry name" value="HTH_ARAC_FAMILY_2"/>
    <property type="match status" value="1"/>
</dbReference>
<dbReference type="SUPFAM" id="SSF52172">
    <property type="entry name" value="CheY-like"/>
    <property type="match status" value="1"/>
</dbReference>
<evidence type="ECO:0000259" key="8">
    <source>
        <dbReference type="PROSITE" id="PS01124"/>
    </source>
</evidence>
<feature type="domain" description="Response regulatory" evidence="9">
    <location>
        <begin position="2"/>
        <end position="119"/>
    </location>
</feature>
<accession>A0A1S8NBM4</accession>
<protein>
    <recommendedName>
        <fullName evidence="1">Stage 0 sporulation protein A homolog</fullName>
    </recommendedName>
</protein>
<dbReference type="PANTHER" id="PTHR43280:SF2">
    <property type="entry name" value="HTH-TYPE TRANSCRIPTIONAL REGULATOR EXSA"/>
    <property type="match status" value="1"/>
</dbReference>
<proteinExistence type="predicted"/>
<dbReference type="InterPro" id="IPR001789">
    <property type="entry name" value="Sig_transdc_resp-reg_receiver"/>
</dbReference>
<evidence type="ECO:0000259" key="9">
    <source>
        <dbReference type="PROSITE" id="PS50110"/>
    </source>
</evidence>
<dbReference type="PROSITE" id="PS00041">
    <property type="entry name" value="HTH_ARAC_FAMILY_1"/>
    <property type="match status" value="1"/>
</dbReference>
<keyword evidence="7" id="KW-0175">Coiled coil</keyword>
<evidence type="ECO:0000256" key="4">
    <source>
        <dbReference type="ARBA" id="ARBA00023163"/>
    </source>
</evidence>
<dbReference type="Gene3D" id="3.40.50.2300">
    <property type="match status" value="1"/>
</dbReference>
<feature type="domain" description="HTH araC/xylS-type" evidence="8">
    <location>
        <begin position="406"/>
        <end position="504"/>
    </location>
</feature>
<gene>
    <name evidence="10" type="ORF">CLOSAC_18540</name>
</gene>
<dbReference type="SUPFAM" id="SSF46689">
    <property type="entry name" value="Homeodomain-like"/>
    <property type="match status" value="2"/>
</dbReference>
<evidence type="ECO:0000313" key="10">
    <source>
        <dbReference type="EMBL" id="OOM13768.1"/>
    </source>
</evidence>
<dbReference type="EMBL" id="LZYZ01000003">
    <property type="protein sequence ID" value="OOM13768.1"/>
    <property type="molecule type" value="Genomic_DNA"/>
</dbReference>
<dbReference type="GO" id="GO:0000160">
    <property type="term" value="P:phosphorelay signal transduction system"/>
    <property type="evidence" value="ECO:0007669"/>
    <property type="project" value="InterPro"/>
</dbReference>
<dbReference type="InterPro" id="IPR011006">
    <property type="entry name" value="CheY-like_superfamily"/>
</dbReference>
<comment type="caution">
    <text evidence="10">The sequence shown here is derived from an EMBL/GenBank/DDBJ whole genome shotgun (WGS) entry which is preliminary data.</text>
</comment>
<dbReference type="Gene3D" id="1.10.10.60">
    <property type="entry name" value="Homeodomain-like"/>
    <property type="match status" value="2"/>
</dbReference>
<keyword evidence="4" id="KW-0804">Transcription</keyword>
<evidence type="ECO:0000256" key="2">
    <source>
        <dbReference type="ARBA" id="ARBA00023015"/>
    </source>
</evidence>
<dbReference type="PROSITE" id="PS50110">
    <property type="entry name" value="RESPONSE_REGULATORY"/>
    <property type="match status" value="1"/>
</dbReference>
<dbReference type="InterPro" id="IPR018060">
    <property type="entry name" value="HTH_AraC"/>
</dbReference>
<keyword evidence="2" id="KW-0805">Transcription regulation</keyword>